<proteinExistence type="inferred from homology"/>
<dbReference type="SUPFAM" id="SSF55846">
    <property type="entry name" value="N-acetylmuramoyl-L-alanine amidase-like"/>
    <property type="match status" value="1"/>
</dbReference>
<evidence type="ECO:0000313" key="7">
    <source>
        <dbReference type="Proteomes" id="UP001228636"/>
    </source>
</evidence>
<dbReference type="CDD" id="cd06583">
    <property type="entry name" value="PGRP"/>
    <property type="match status" value="1"/>
</dbReference>
<dbReference type="Proteomes" id="UP001228636">
    <property type="component" value="Unassembled WGS sequence"/>
</dbReference>
<dbReference type="SMART" id="SM00701">
    <property type="entry name" value="PGRP"/>
    <property type="match status" value="1"/>
</dbReference>
<dbReference type="NCBIfam" id="TIGR04183">
    <property type="entry name" value="Por_Secre_tail"/>
    <property type="match status" value="1"/>
</dbReference>
<evidence type="ECO:0000256" key="3">
    <source>
        <dbReference type="SAM" id="SignalP"/>
    </source>
</evidence>
<accession>A0AAJ1VEZ6</accession>
<evidence type="ECO:0000256" key="2">
    <source>
        <dbReference type="ARBA" id="ARBA00022729"/>
    </source>
</evidence>
<name>A0AAJ1VEZ6_9FLAO</name>
<dbReference type="AlphaFoldDB" id="A0AAJ1VEZ6"/>
<dbReference type="Pfam" id="PF18962">
    <property type="entry name" value="Por_Secre_tail"/>
    <property type="match status" value="1"/>
</dbReference>
<dbReference type="EMBL" id="JAUFQH010000003">
    <property type="protein sequence ID" value="MDN3618478.1"/>
    <property type="molecule type" value="Genomic_DNA"/>
</dbReference>
<evidence type="ECO:0000256" key="1">
    <source>
        <dbReference type="ARBA" id="ARBA00007553"/>
    </source>
</evidence>
<dbReference type="InterPro" id="IPR026444">
    <property type="entry name" value="Secre_tail"/>
</dbReference>
<dbReference type="GO" id="GO:0009253">
    <property type="term" value="P:peptidoglycan catabolic process"/>
    <property type="evidence" value="ECO:0007669"/>
    <property type="project" value="InterPro"/>
</dbReference>
<organism evidence="6 7">
    <name type="scientific">Polaribacter sejongensis</name>
    <dbReference type="NCBI Taxonomy" id="985043"/>
    <lineage>
        <taxon>Bacteria</taxon>
        <taxon>Pseudomonadati</taxon>
        <taxon>Bacteroidota</taxon>
        <taxon>Flavobacteriia</taxon>
        <taxon>Flavobacteriales</taxon>
        <taxon>Flavobacteriaceae</taxon>
    </lineage>
</organism>
<evidence type="ECO:0000313" key="6">
    <source>
        <dbReference type="EMBL" id="MDN3618478.1"/>
    </source>
</evidence>
<protein>
    <submittedName>
        <fullName evidence="6">T9SS type A sorting domain-containing protein</fullName>
    </submittedName>
</protein>
<dbReference type="InterPro" id="IPR002502">
    <property type="entry name" value="Amidase_domain"/>
</dbReference>
<comment type="similarity">
    <text evidence="1">Belongs to the N-acetylmuramoyl-L-alanine amidase 2 family.</text>
</comment>
<feature type="domain" description="Peptidoglycan recognition protein family" evidence="5">
    <location>
        <begin position="23"/>
        <end position="168"/>
    </location>
</feature>
<dbReference type="InterPro" id="IPR013783">
    <property type="entry name" value="Ig-like_fold"/>
</dbReference>
<dbReference type="RefSeq" id="WP_261971968.1">
    <property type="nucleotide sequence ID" value="NZ_CP103460.1"/>
</dbReference>
<dbReference type="Gene3D" id="3.40.80.10">
    <property type="entry name" value="Peptidoglycan recognition protein-like"/>
    <property type="match status" value="1"/>
</dbReference>
<reference evidence="6 7" key="1">
    <citation type="journal article" date="2014" name="Int. J. Syst. Evol. Microbiol.">
        <title>Complete genome sequence of Corynebacterium casei LMG S-19264T (=DSM 44701T), isolated from a smear-ripened cheese.</title>
        <authorList>
            <consortium name="US DOE Joint Genome Institute (JGI-PGF)"/>
            <person name="Walter F."/>
            <person name="Albersmeier A."/>
            <person name="Kalinowski J."/>
            <person name="Ruckert C."/>
        </authorList>
    </citation>
    <scope>NUCLEOTIDE SEQUENCE [LARGE SCALE GENOMIC DNA]</scope>
    <source>
        <strain evidence="6 7">CECT 8670</strain>
    </source>
</reference>
<dbReference type="PANTHER" id="PTHR11022:SF41">
    <property type="entry name" value="PEPTIDOGLYCAN-RECOGNITION PROTEIN LC-RELATED"/>
    <property type="match status" value="1"/>
</dbReference>
<dbReference type="SMART" id="SM00644">
    <property type="entry name" value="Ami_2"/>
    <property type="match status" value="1"/>
</dbReference>
<gene>
    <name evidence="6" type="ORF">QWY81_03280</name>
</gene>
<feature type="signal peptide" evidence="3">
    <location>
        <begin position="1"/>
        <end position="18"/>
    </location>
</feature>
<keyword evidence="2 3" id="KW-0732">Signal</keyword>
<sequence>MKKIVFLLVLMSSYFCFADCTQPDFCGRACWDTNGTRPAQTSPSYTTPTHIIVHHTGDGIVFPANTNYAEKIRYYWDLHVNTNGWSDLGYNWLIDRNGVIYEGRGNGVAGAHFSGHNAGTMGVCMIGDFTLESPSAKALTSLKNIISWEATDKNIDVTGASYHASSGLSLNNVSGHKDGGATACPGTDLYDLLPSIRTSISAFSCYTDTTPAPGLDCSSAIELSNGVTYSGSSSTAGSKVSTFGCNSWTETGPERVHKITPTADGTITVSLSNFSGDLDVYILGSCDPSDCLGAVSSSSATFENGIAGQTYYLVVDADDGSGGAYDIVATYSEAVIAEDIIISNGLVNLTTVNAGENIEVSATQSYSGSQLAVDLPNIHLGYYLSTDCNLSSEDILLGEISANLGSDNTIQNESETLTIPNNTTAGAYFILFSADNEDELTESDETNNVSCIQITINSSVEPEDIKVINTVVSPLVVNAGNNINVTATQSYSGSQLAANLPSFNLGYYLSTDCDLSENDILLGESSSNLGSDSTSQNESETLTIPSITAAGTYFILFSADNEGKLTESDEVNNTNCIQITVDAALANVDYQFKNQLSVFPNPTSDIINIKANINLVINKLYIYNLNGRLLKESTTDLNKINISELSKGIYLLKVVSNEDKTAVFRIIKK</sequence>
<dbReference type="PANTHER" id="PTHR11022">
    <property type="entry name" value="PEPTIDOGLYCAN RECOGNITION PROTEIN"/>
    <property type="match status" value="1"/>
</dbReference>
<evidence type="ECO:0000259" key="4">
    <source>
        <dbReference type="SMART" id="SM00644"/>
    </source>
</evidence>
<feature type="chain" id="PRO_5042572690" evidence="3">
    <location>
        <begin position="19"/>
        <end position="669"/>
    </location>
</feature>
<dbReference type="InterPro" id="IPR036505">
    <property type="entry name" value="Amidase/PGRP_sf"/>
</dbReference>
<dbReference type="GO" id="GO:0008270">
    <property type="term" value="F:zinc ion binding"/>
    <property type="evidence" value="ECO:0007669"/>
    <property type="project" value="InterPro"/>
</dbReference>
<dbReference type="Pfam" id="PF01510">
    <property type="entry name" value="Amidase_2"/>
    <property type="match status" value="1"/>
</dbReference>
<dbReference type="Gene3D" id="2.60.120.380">
    <property type="match status" value="1"/>
</dbReference>
<dbReference type="InterPro" id="IPR006619">
    <property type="entry name" value="PGRP_domain_met/bac"/>
</dbReference>
<dbReference type="InterPro" id="IPR015510">
    <property type="entry name" value="PGRP"/>
</dbReference>
<dbReference type="Gene3D" id="2.60.40.10">
    <property type="entry name" value="Immunoglobulins"/>
    <property type="match status" value="2"/>
</dbReference>
<evidence type="ECO:0000259" key="5">
    <source>
        <dbReference type="SMART" id="SM00701"/>
    </source>
</evidence>
<dbReference type="GO" id="GO:0008745">
    <property type="term" value="F:N-acetylmuramoyl-L-alanine amidase activity"/>
    <property type="evidence" value="ECO:0007669"/>
    <property type="project" value="InterPro"/>
</dbReference>
<comment type="caution">
    <text evidence="6">The sequence shown here is derived from an EMBL/GenBank/DDBJ whole genome shotgun (WGS) entry which is preliminary data.</text>
</comment>
<feature type="domain" description="N-acetylmuramoyl-L-alanine amidase" evidence="4">
    <location>
        <begin position="36"/>
        <end position="186"/>
    </location>
</feature>